<organism evidence="2 3">
    <name type="scientific">Thorsellia kenyensis</name>
    <dbReference type="NCBI Taxonomy" id="1549888"/>
    <lineage>
        <taxon>Bacteria</taxon>
        <taxon>Pseudomonadati</taxon>
        <taxon>Pseudomonadota</taxon>
        <taxon>Gammaproteobacteria</taxon>
        <taxon>Enterobacterales</taxon>
        <taxon>Thorselliaceae</taxon>
        <taxon>Thorsellia</taxon>
    </lineage>
</organism>
<name>A0ABV6CCQ0_9GAMM</name>
<dbReference type="Pfam" id="PF06114">
    <property type="entry name" value="Peptidase_M78"/>
    <property type="match status" value="1"/>
</dbReference>
<evidence type="ECO:0000313" key="2">
    <source>
        <dbReference type="EMBL" id="MFC0179008.1"/>
    </source>
</evidence>
<reference evidence="2 3" key="1">
    <citation type="submission" date="2024-09" db="EMBL/GenBank/DDBJ databases">
        <authorList>
            <person name="Sun Q."/>
            <person name="Mori K."/>
        </authorList>
    </citation>
    <scope>NUCLEOTIDE SEQUENCE [LARGE SCALE GENOMIC DNA]</scope>
    <source>
        <strain evidence="2 3">CCM 8545</strain>
    </source>
</reference>
<protein>
    <submittedName>
        <fullName evidence="2">ImmA/IrrE family metallo-endopeptidase</fullName>
    </submittedName>
</protein>
<accession>A0ABV6CCQ0</accession>
<keyword evidence="3" id="KW-1185">Reference proteome</keyword>
<proteinExistence type="predicted"/>
<comment type="caution">
    <text evidence="2">The sequence shown here is derived from an EMBL/GenBank/DDBJ whole genome shotgun (WGS) entry which is preliminary data.</text>
</comment>
<dbReference type="PANTHER" id="PTHR43236">
    <property type="entry name" value="ANTITOXIN HIGA1"/>
    <property type="match status" value="1"/>
</dbReference>
<gene>
    <name evidence="2" type="ORF">ACFFIT_02680</name>
</gene>
<sequence length="165" mass="18978">MITTANNILNTVWENRYFPVDPIWIAKKMGLSVYSLETPPDVSGALVKRADRDPVILLNQNDSEQRMRFTCAHELGHYIQRLESNIENSKEYEYVDLFSKLSQENQNEEEKLANKFALALLIPKEALLHDVKENCSPAMMAYRFGVPDDVIRVALEEYGIHGYGR</sequence>
<dbReference type="Gene3D" id="1.10.10.2910">
    <property type="match status" value="1"/>
</dbReference>
<dbReference type="EMBL" id="JBHLXE010000027">
    <property type="protein sequence ID" value="MFC0179008.1"/>
    <property type="molecule type" value="Genomic_DNA"/>
</dbReference>
<feature type="domain" description="IrrE N-terminal-like" evidence="1">
    <location>
        <begin position="46"/>
        <end position="154"/>
    </location>
</feature>
<dbReference type="InterPro" id="IPR010359">
    <property type="entry name" value="IrrE_HExxH"/>
</dbReference>
<evidence type="ECO:0000313" key="3">
    <source>
        <dbReference type="Proteomes" id="UP001589758"/>
    </source>
</evidence>
<dbReference type="PANTHER" id="PTHR43236:SF1">
    <property type="entry name" value="BLL7220 PROTEIN"/>
    <property type="match status" value="1"/>
</dbReference>
<dbReference type="Proteomes" id="UP001589758">
    <property type="component" value="Unassembled WGS sequence"/>
</dbReference>
<evidence type="ECO:0000259" key="1">
    <source>
        <dbReference type="Pfam" id="PF06114"/>
    </source>
</evidence>
<dbReference type="InterPro" id="IPR052345">
    <property type="entry name" value="Rad_response_metalloprotease"/>
</dbReference>
<dbReference type="RefSeq" id="WP_385876102.1">
    <property type="nucleotide sequence ID" value="NZ_JBHLXE010000027.1"/>
</dbReference>